<keyword evidence="13" id="KW-1185">Reference proteome</keyword>
<dbReference type="Proteomes" id="UP000197418">
    <property type="component" value="Chromosome"/>
</dbReference>
<keyword evidence="6 10" id="KW-0406">Ion transport</keyword>
<keyword evidence="5 10" id="KW-0375">Hydrogen ion transport</keyword>
<dbReference type="OrthoDB" id="117390at2157"/>
<dbReference type="GO" id="GO:0042777">
    <property type="term" value="P:proton motive force-driven plasma membrane ATP synthesis"/>
    <property type="evidence" value="ECO:0007669"/>
    <property type="project" value="UniProtKB-UniRule"/>
</dbReference>
<keyword evidence="4 10" id="KW-1003">Cell membrane</keyword>
<dbReference type="PANTHER" id="PTHR11671">
    <property type="entry name" value="V-TYPE ATP SYNTHASE SUBUNIT D"/>
    <property type="match status" value="1"/>
</dbReference>
<gene>
    <name evidence="10" type="primary">atpD</name>
    <name evidence="12" type="ORF">A3L08_02610</name>
</gene>
<dbReference type="RefSeq" id="WP_088853561.1">
    <property type="nucleotide sequence ID" value="NZ_CP015102.1"/>
</dbReference>
<evidence type="ECO:0000256" key="9">
    <source>
        <dbReference type="ARBA" id="ARBA00059506"/>
    </source>
</evidence>
<evidence type="ECO:0000256" key="1">
    <source>
        <dbReference type="ARBA" id="ARBA00004202"/>
    </source>
</evidence>
<comment type="function">
    <text evidence="9 10">Component of the A-type ATP synthase that produces ATP from ADP in the presence of a proton gradient across the membrane.</text>
</comment>
<keyword evidence="3 10" id="KW-0813">Transport</keyword>
<keyword evidence="7 10" id="KW-0472">Membrane</keyword>
<evidence type="ECO:0000256" key="4">
    <source>
        <dbReference type="ARBA" id="ARBA00022475"/>
    </source>
</evidence>
<evidence type="ECO:0000256" key="7">
    <source>
        <dbReference type="ARBA" id="ARBA00023136"/>
    </source>
</evidence>
<name>A0A218P673_9EURY</name>
<dbReference type="GO" id="GO:0046933">
    <property type="term" value="F:proton-transporting ATP synthase activity, rotational mechanism"/>
    <property type="evidence" value="ECO:0007669"/>
    <property type="project" value="UniProtKB-UniRule"/>
</dbReference>
<evidence type="ECO:0000256" key="3">
    <source>
        <dbReference type="ARBA" id="ARBA00022448"/>
    </source>
</evidence>
<dbReference type="Pfam" id="PF01813">
    <property type="entry name" value="ATP-synt_D"/>
    <property type="match status" value="1"/>
</dbReference>
<dbReference type="HAMAP" id="MF_00271">
    <property type="entry name" value="ATP_synth_D_arch"/>
    <property type="match status" value="1"/>
</dbReference>
<dbReference type="NCBIfam" id="NF001545">
    <property type="entry name" value="PRK00373.1-4"/>
    <property type="match status" value="1"/>
</dbReference>
<evidence type="ECO:0000256" key="10">
    <source>
        <dbReference type="HAMAP-Rule" id="MF_00271"/>
    </source>
</evidence>
<evidence type="ECO:0000256" key="11">
    <source>
        <dbReference type="SAM" id="Coils"/>
    </source>
</evidence>
<dbReference type="InterPro" id="IPR002699">
    <property type="entry name" value="V_ATPase_D"/>
</dbReference>
<dbReference type="GeneID" id="33315128"/>
<evidence type="ECO:0000256" key="5">
    <source>
        <dbReference type="ARBA" id="ARBA00022781"/>
    </source>
</evidence>
<keyword evidence="11" id="KW-0175">Coiled coil</keyword>
<dbReference type="GO" id="GO:0005886">
    <property type="term" value="C:plasma membrane"/>
    <property type="evidence" value="ECO:0007669"/>
    <property type="project" value="UniProtKB-SubCell"/>
</dbReference>
<dbReference type="Gene3D" id="1.10.287.3240">
    <property type="match status" value="1"/>
</dbReference>
<dbReference type="NCBIfam" id="TIGR00309">
    <property type="entry name" value="V_ATPase_subD"/>
    <property type="match status" value="1"/>
</dbReference>
<comment type="subunit">
    <text evidence="10">Has multiple subunits with at least A(3), B(3), C, D, E, F, H, I and proteolipid K(x).</text>
</comment>
<protein>
    <recommendedName>
        <fullName evidence="10">A-type ATP synthase subunit D</fullName>
    </recommendedName>
</protein>
<dbReference type="GO" id="GO:0046961">
    <property type="term" value="F:proton-transporting ATPase activity, rotational mechanism"/>
    <property type="evidence" value="ECO:0007669"/>
    <property type="project" value="InterPro"/>
</dbReference>
<comment type="subcellular location">
    <subcellularLocation>
        <location evidence="1 10">Cell membrane</location>
        <topology evidence="1 10">Peripheral membrane protein</topology>
    </subcellularLocation>
</comment>
<accession>A0A218P673</accession>
<dbReference type="KEGG" id="tpaf:A3L08_02610"/>
<evidence type="ECO:0000313" key="13">
    <source>
        <dbReference type="Proteomes" id="UP000197418"/>
    </source>
</evidence>
<evidence type="ECO:0000313" key="12">
    <source>
        <dbReference type="EMBL" id="ASJ06299.1"/>
    </source>
</evidence>
<feature type="coiled-coil region" evidence="11">
    <location>
        <begin position="140"/>
        <end position="196"/>
    </location>
</feature>
<sequence length="217" mass="24992">MAELLNVKPTRMELLNLKRRITLAKKGHKLLKDKQDALVMEFFTIYDEALSLRRELGMKMEEAFNALQAAEIDVGTLRLREISLSVKPNREVEVKKRNVMGVPVPLIEAESFRRSAEERGYAFVSSSAKVDLAAEKFEEVLDLAVRLAEVEETLKRLAKEIEVTKRRVNALEYIIIPRMEATVKFIKGRLDEMERENFFRLKRVKALIEARSQAEGS</sequence>
<evidence type="ECO:0000256" key="6">
    <source>
        <dbReference type="ARBA" id="ARBA00023065"/>
    </source>
</evidence>
<dbReference type="EMBL" id="CP015102">
    <property type="protein sequence ID" value="ASJ06299.1"/>
    <property type="molecule type" value="Genomic_DNA"/>
</dbReference>
<proteinExistence type="inferred from homology"/>
<comment type="similarity">
    <text evidence="2 10">Belongs to the V-ATPase D subunit family.</text>
</comment>
<evidence type="ECO:0000256" key="2">
    <source>
        <dbReference type="ARBA" id="ARBA00005850"/>
    </source>
</evidence>
<reference evidence="12 13" key="1">
    <citation type="submission" date="2016-04" db="EMBL/GenBank/DDBJ databases">
        <title>Complete genome sequence of Thermococcus pacificus type strain P4.</title>
        <authorList>
            <person name="Oger P.M."/>
        </authorList>
    </citation>
    <scope>NUCLEOTIDE SEQUENCE [LARGE SCALE GENOMIC DNA]</scope>
    <source>
        <strain evidence="12 13">P-4</strain>
    </source>
</reference>
<dbReference type="GO" id="GO:0005524">
    <property type="term" value="F:ATP binding"/>
    <property type="evidence" value="ECO:0007669"/>
    <property type="project" value="UniProtKB-UniRule"/>
</dbReference>
<keyword evidence="8 10" id="KW-0066">ATP synthesis</keyword>
<dbReference type="FunFam" id="1.10.287.3240:FF:000007">
    <property type="entry name" value="V-type ATP synthase subunit D"/>
    <property type="match status" value="1"/>
</dbReference>
<evidence type="ECO:0000256" key="8">
    <source>
        <dbReference type="ARBA" id="ARBA00023310"/>
    </source>
</evidence>
<organism evidence="12 13">
    <name type="scientific">Thermococcus pacificus</name>
    <dbReference type="NCBI Taxonomy" id="71998"/>
    <lineage>
        <taxon>Archaea</taxon>
        <taxon>Methanobacteriati</taxon>
        <taxon>Methanobacteriota</taxon>
        <taxon>Thermococci</taxon>
        <taxon>Thermococcales</taxon>
        <taxon>Thermococcaceae</taxon>
        <taxon>Thermococcus</taxon>
    </lineage>
</organism>
<dbReference type="AlphaFoldDB" id="A0A218P673"/>